<evidence type="ECO:0000313" key="6">
    <source>
        <dbReference type="EMBL" id="ROR73893.1"/>
    </source>
</evidence>
<dbReference type="Pfam" id="PF13622">
    <property type="entry name" value="4HBT_3"/>
    <property type="match status" value="1"/>
</dbReference>
<dbReference type="GO" id="GO:0009062">
    <property type="term" value="P:fatty acid catabolic process"/>
    <property type="evidence" value="ECO:0007669"/>
    <property type="project" value="TreeGrafter"/>
</dbReference>
<feature type="region of interest" description="Disordered" evidence="3">
    <location>
        <begin position="1"/>
        <end position="23"/>
    </location>
</feature>
<dbReference type="AlphaFoldDB" id="A0A3N2BF50"/>
<dbReference type="InterPro" id="IPR049449">
    <property type="entry name" value="TesB_ACOT8-like_N"/>
</dbReference>
<dbReference type="InterPro" id="IPR049450">
    <property type="entry name" value="ACOT8-like_C"/>
</dbReference>
<dbReference type="SUPFAM" id="SSF54637">
    <property type="entry name" value="Thioesterase/thiol ester dehydrase-isomerase"/>
    <property type="match status" value="2"/>
</dbReference>
<protein>
    <submittedName>
        <fullName evidence="6">Acyl-CoA thioesterase-2</fullName>
    </submittedName>
</protein>
<gene>
    <name evidence="6" type="ORF">EDD31_2286</name>
</gene>
<feature type="domain" description="Acyl-CoA thioesterase-like C-terminal" evidence="5">
    <location>
        <begin position="168"/>
        <end position="308"/>
    </location>
</feature>
<evidence type="ECO:0000259" key="4">
    <source>
        <dbReference type="Pfam" id="PF13622"/>
    </source>
</evidence>
<dbReference type="CDD" id="cd03444">
    <property type="entry name" value="Thioesterase_II_repeat1"/>
    <property type="match status" value="1"/>
</dbReference>
<dbReference type="Pfam" id="PF20789">
    <property type="entry name" value="4HBT_3C"/>
    <property type="match status" value="1"/>
</dbReference>
<organism evidence="6 7">
    <name type="scientific">Bogoriella caseilytica</name>
    <dbReference type="NCBI Taxonomy" id="56055"/>
    <lineage>
        <taxon>Bacteria</taxon>
        <taxon>Bacillati</taxon>
        <taxon>Actinomycetota</taxon>
        <taxon>Actinomycetes</taxon>
        <taxon>Micrococcales</taxon>
        <taxon>Bogoriellaceae</taxon>
        <taxon>Bogoriella</taxon>
    </lineage>
</organism>
<feature type="domain" description="Acyl-CoA thioesterase-like N-terminal HotDog" evidence="4">
    <location>
        <begin position="51"/>
        <end position="134"/>
    </location>
</feature>
<reference evidence="6 7" key="1">
    <citation type="submission" date="2018-11" db="EMBL/GenBank/DDBJ databases">
        <title>Sequencing the genomes of 1000 actinobacteria strains.</title>
        <authorList>
            <person name="Klenk H.-P."/>
        </authorList>
    </citation>
    <scope>NUCLEOTIDE SEQUENCE [LARGE SCALE GENOMIC DNA]</scope>
    <source>
        <strain evidence="6 7">DSM 11294</strain>
    </source>
</reference>
<dbReference type="PANTHER" id="PTHR11066">
    <property type="entry name" value="ACYL-COA THIOESTERASE"/>
    <property type="match status" value="1"/>
</dbReference>
<dbReference type="Gene3D" id="2.40.160.210">
    <property type="entry name" value="Acyl-CoA thioesterase, double hotdog domain"/>
    <property type="match status" value="1"/>
</dbReference>
<dbReference type="GO" id="GO:0047617">
    <property type="term" value="F:fatty acyl-CoA hydrolase activity"/>
    <property type="evidence" value="ECO:0007669"/>
    <property type="project" value="InterPro"/>
</dbReference>
<dbReference type="InterPro" id="IPR029069">
    <property type="entry name" value="HotDog_dom_sf"/>
</dbReference>
<comment type="similarity">
    <text evidence="1">Belongs to the C/M/P thioester hydrolase family.</text>
</comment>
<evidence type="ECO:0000256" key="2">
    <source>
        <dbReference type="ARBA" id="ARBA00022801"/>
    </source>
</evidence>
<evidence type="ECO:0000256" key="3">
    <source>
        <dbReference type="SAM" id="MobiDB-lite"/>
    </source>
</evidence>
<name>A0A3N2BF50_9MICO</name>
<accession>A0A3N2BF50</accession>
<keyword evidence="7" id="KW-1185">Reference proteome</keyword>
<keyword evidence="2" id="KW-0378">Hydrolase</keyword>
<dbReference type="InterPro" id="IPR042171">
    <property type="entry name" value="Acyl-CoA_hotdog"/>
</dbReference>
<evidence type="ECO:0000313" key="7">
    <source>
        <dbReference type="Proteomes" id="UP000280668"/>
    </source>
</evidence>
<dbReference type="CDD" id="cd03445">
    <property type="entry name" value="Thioesterase_II_repeat2"/>
    <property type="match status" value="1"/>
</dbReference>
<evidence type="ECO:0000256" key="1">
    <source>
        <dbReference type="ARBA" id="ARBA00006538"/>
    </source>
</evidence>
<dbReference type="EMBL" id="RKHK01000001">
    <property type="protein sequence ID" value="ROR73893.1"/>
    <property type="molecule type" value="Genomic_DNA"/>
</dbReference>
<comment type="caution">
    <text evidence="6">The sequence shown here is derived from an EMBL/GenBank/DDBJ whole genome shotgun (WGS) entry which is preliminary data.</text>
</comment>
<dbReference type="PANTHER" id="PTHR11066:SF34">
    <property type="entry name" value="ACYL-COENZYME A THIOESTERASE 8"/>
    <property type="match status" value="1"/>
</dbReference>
<dbReference type="GO" id="GO:0006637">
    <property type="term" value="P:acyl-CoA metabolic process"/>
    <property type="evidence" value="ECO:0007669"/>
    <property type="project" value="InterPro"/>
</dbReference>
<sequence length="316" mass="34264">MRENEAMSAETPPSSDVLDLPTDAEGPLGHLLRALRLERTGPNAFVGPTLPTIQQRVYGGQVLAQAIIAAADTVPAAGEGARSPHSVHGYFLRPGSLDHPVEFAVERLHDGRSFSTRRTHALQQDTPILSMISSYQVDQPGRDHGSVAPAAPAPESVPSALETFEQVDHPAAQFMVRTAPFEIRHVGGDLYLDAGEARTDQQLLWIRARSELPAGLSQVHHRALLAYACDQVMLEPVLRRHGISWRTRGLSLASLDHAMWWHRPVDVGQWLLFAQESPSAHGGRGLGTARVFAEDGTHVATLAQEGMVRVPEDAGA</sequence>
<dbReference type="InterPro" id="IPR003703">
    <property type="entry name" value="Acyl_CoA_thio"/>
</dbReference>
<proteinExistence type="inferred from homology"/>
<evidence type="ECO:0000259" key="5">
    <source>
        <dbReference type="Pfam" id="PF20789"/>
    </source>
</evidence>
<dbReference type="Proteomes" id="UP000280668">
    <property type="component" value="Unassembled WGS sequence"/>
</dbReference>